<accession>A0A9W9Z9S2</accession>
<comment type="caution">
    <text evidence="1">The sequence shown here is derived from an EMBL/GenBank/DDBJ whole genome shotgun (WGS) entry which is preliminary data.</text>
</comment>
<dbReference type="OrthoDB" id="5987082at2759"/>
<proteinExistence type="predicted"/>
<evidence type="ECO:0000313" key="2">
    <source>
        <dbReference type="Proteomes" id="UP001163046"/>
    </source>
</evidence>
<dbReference type="Proteomes" id="UP001163046">
    <property type="component" value="Unassembled WGS sequence"/>
</dbReference>
<protein>
    <submittedName>
        <fullName evidence="1">Uncharacterized protein</fullName>
    </submittedName>
</protein>
<feature type="non-terminal residue" evidence="1">
    <location>
        <position position="195"/>
    </location>
</feature>
<sequence length="195" mass="22471">ANLEMNKEGLAADLVCMLEERSLPRNKAKFQEQIERFFIAGAARIDLIAKNIDLDNEIGGYNFDIPNLEETANEIELLKKIKESPIAENIQQMFVDDLLTSYQQMETSFAKHLYQFYKGFEFRSLWSVNDRLTKFQRLASEAASGTGKLQGVFELTKALQEIDNIQNKGRKCFTKFHYSTSTHKWSLDNVKDKTV</sequence>
<name>A0A9W9Z9S2_9CNID</name>
<keyword evidence="2" id="KW-1185">Reference proteome</keyword>
<reference evidence="1" key="1">
    <citation type="submission" date="2023-01" db="EMBL/GenBank/DDBJ databases">
        <title>Genome assembly of the deep-sea coral Lophelia pertusa.</title>
        <authorList>
            <person name="Herrera S."/>
            <person name="Cordes E."/>
        </authorList>
    </citation>
    <scope>NUCLEOTIDE SEQUENCE</scope>
    <source>
        <strain evidence="1">USNM1676648</strain>
        <tissue evidence="1">Polyp</tissue>
    </source>
</reference>
<organism evidence="1 2">
    <name type="scientific">Desmophyllum pertusum</name>
    <dbReference type="NCBI Taxonomy" id="174260"/>
    <lineage>
        <taxon>Eukaryota</taxon>
        <taxon>Metazoa</taxon>
        <taxon>Cnidaria</taxon>
        <taxon>Anthozoa</taxon>
        <taxon>Hexacorallia</taxon>
        <taxon>Scleractinia</taxon>
        <taxon>Caryophylliina</taxon>
        <taxon>Caryophylliidae</taxon>
        <taxon>Desmophyllum</taxon>
    </lineage>
</organism>
<dbReference type="EMBL" id="MU826384">
    <property type="protein sequence ID" value="KAJ7377074.1"/>
    <property type="molecule type" value="Genomic_DNA"/>
</dbReference>
<evidence type="ECO:0000313" key="1">
    <source>
        <dbReference type="EMBL" id="KAJ7377074.1"/>
    </source>
</evidence>
<dbReference type="AlphaFoldDB" id="A0A9W9Z9S2"/>
<gene>
    <name evidence="1" type="ORF">OS493_031033</name>
</gene>